<name>A0ACC2UU28_9FUNG</name>
<gene>
    <name evidence="1" type="ORF">DSO57_1000476</name>
</gene>
<dbReference type="EMBL" id="QTSX02000001">
    <property type="protein sequence ID" value="KAJ9090625.1"/>
    <property type="molecule type" value="Genomic_DNA"/>
</dbReference>
<proteinExistence type="predicted"/>
<dbReference type="Proteomes" id="UP001165960">
    <property type="component" value="Unassembled WGS sequence"/>
</dbReference>
<comment type="caution">
    <text evidence="1">The sequence shown here is derived from an EMBL/GenBank/DDBJ whole genome shotgun (WGS) entry which is preliminary data.</text>
</comment>
<accession>A0ACC2UU28</accession>
<reference evidence="1" key="1">
    <citation type="submission" date="2022-04" db="EMBL/GenBank/DDBJ databases">
        <title>Genome of the entomopathogenic fungus Entomophthora muscae.</title>
        <authorList>
            <person name="Elya C."/>
            <person name="Lovett B.R."/>
            <person name="Lee E."/>
            <person name="Macias A.M."/>
            <person name="Hajek A.E."/>
            <person name="De Bivort B.L."/>
            <person name="Kasson M.T."/>
            <person name="De Fine Licht H.H."/>
            <person name="Stajich J.E."/>
        </authorList>
    </citation>
    <scope>NUCLEOTIDE SEQUENCE</scope>
    <source>
        <strain evidence="1">Berkeley</strain>
    </source>
</reference>
<evidence type="ECO:0000313" key="2">
    <source>
        <dbReference type="Proteomes" id="UP001165960"/>
    </source>
</evidence>
<protein>
    <submittedName>
        <fullName evidence="1">Uncharacterized protein</fullName>
    </submittedName>
</protein>
<evidence type="ECO:0000313" key="1">
    <source>
        <dbReference type="EMBL" id="KAJ9090625.1"/>
    </source>
</evidence>
<sequence length="327" mass="36589">MSSRTATHAGSWYSDDKSFLYSQLSAWLENVFSSAQDRSYPIAGVNAVISPHAGYEYSGETAAYAFACVEPKAFKKVFILGPSHHSYLQNCALTSFDYYSTPLGDLKINHSVNSELQALGVFSTMAESVDEDEHSIEMQLPYLARVFEGYLDSVEFIPVLVGNLSSNAEKKFGKIFAPYLKDQSNLFVISSDFCHWGSRFQYQMYSSDPVPSDSLSEYHMASNLSLPIHTSIENLDREGMSKIEKCTHAHFDSYLKKTNNTICGRHPLAVLLAAIEELYPEKSRQSFVSPKKALPRISFNYYAQSSQITQPRDSSVSYAAGHLLHPE</sequence>
<keyword evidence="2" id="KW-1185">Reference proteome</keyword>
<organism evidence="1 2">
    <name type="scientific">Entomophthora muscae</name>
    <dbReference type="NCBI Taxonomy" id="34485"/>
    <lineage>
        <taxon>Eukaryota</taxon>
        <taxon>Fungi</taxon>
        <taxon>Fungi incertae sedis</taxon>
        <taxon>Zoopagomycota</taxon>
        <taxon>Entomophthoromycotina</taxon>
        <taxon>Entomophthoromycetes</taxon>
        <taxon>Entomophthorales</taxon>
        <taxon>Entomophthoraceae</taxon>
        <taxon>Entomophthora</taxon>
    </lineage>
</organism>